<proteinExistence type="predicted"/>
<dbReference type="RefSeq" id="WP_170036357.1">
    <property type="nucleotide sequence ID" value="NZ_JABDTL010000002.1"/>
</dbReference>
<name>A0A841H7D2_9BACT</name>
<dbReference type="Proteomes" id="UP000582837">
    <property type="component" value="Unassembled WGS sequence"/>
</dbReference>
<dbReference type="EMBL" id="JACHIA010000036">
    <property type="protein sequence ID" value="MBB6074007.1"/>
    <property type="molecule type" value="Genomic_DNA"/>
</dbReference>
<evidence type="ECO:0000313" key="3">
    <source>
        <dbReference type="Proteomes" id="UP000582837"/>
    </source>
</evidence>
<gene>
    <name evidence="2" type="ORF">HNQ61_005688</name>
</gene>
<organism evidence="2 3">
    <name type="scientific">Longimicrobium terrae</name>
    <dbReference type="NCBI Taxonomy" id="1639882"/>
    <lineage>
        <taxon>Bacteria</taxon>
        <taxon>Pseudomonadati</taxon>
        <taxon>Gemmatimonadota</taxon>
        <taxon>Longimicrobiia</taxon>
        <taxon>Longimicrobiales</taxon>
        <taxon>Longimicrobiaceae</taxon>
        <taxon>Longimicrobium</taxon>
    </lineage>
</organism>
<comment type="caution">
    <text evidence="2">The sequence shown here is derived from an EMBL/GenBank/DDBJ whole genome shotgun (WGS) entry which is preliminary data.</text>
</comment>
<sequence length="122" mass="13480">MSDDGRRRPGIGEGIRSGIGVLTAFKEALEETIREAGERGDLKPERAREFLNDALGKAQESVSDVRERLDFVPRREFEELRAEVAELRRRLDGGTDDPAATLALPPLDHRTGGEGPTEARMP</sequence>
<evidence type="ECO:0000313" key="2">
    <source>
        <dbReference type="EMBL" id="MBB6074007.1"/>
    </source>
</evidence>
<reference evidence="2 3" key="1">
    <citation type="submission" date="2020-08" db="EMBL/GenBank/DDBJ databases">
        <title>Genomic Encyclopedia of Type Strains, Phase IV (KMG-IV): sequencing the most valuable type-strain genomes for metagenomic binning, comparative biology and taxonomic classification.</title>
        <authorList>
            <person name="Goeker M."/>
        </authorList>
    </citation>
    <scope>NUCLEOTIDE SEQUENCE [LARGE SCALE GENOMIC DNA]</scope>
    <source>
        <strain evidence="2 3">DSM 29007</strain>
    </source>
</reference>
<feature type="region of interest" description="Disordered" evidence="1">
    <location>
        <begin position="90"/>
        <end position="122"/>
    </location>
</feature>
<evidence type="ECO:0000256" key="1">
    <source>
        <dbReference type="SAM" id="MobiDB-lite"/>
    </source>
</evidence>
<protein>
    <submittedName>
        <fullName evidence="2">Polyhydroxyalkanoate synthesis regulator phasin</fullName>
    </submittedName>
</protein>
<accession>A0A841H7D2</accession>
<keyword evidence="3" id="KW-1185">Reference proteome</keyword>
<dbReference type="AlphaFoldDB" id="A0A841H7D2"/>